<dbReference type="Proteomes" id="UP000218231">
    <property type="component" value="Unassembled WGS sequence"/>
</dbReference>
<accession>A0A2A2KJC4</accession>
<dbReference type="EMBL" id="LIAE01008451">
    <property type="protein sequence ID" value="PAV73962.1"/>
    <property type="molecule type" value="Genomic_DNA"/>
</dbReference>
<feature type="compositionally biased region" description="Low complexity" evidence="1">
    <location>
        <begin position="75"/>
        <end position="85"/>
    </location>
</feature>
<feature type="compositionally biased region" description="Low complexity" evidence="1">
    <location>
        <begin position="145"/>
        <end position="176"/>
    </location>
</feature>
<dbReference type="AlphaFoldDB" id="A0A2A2KJC4"/>
<reference evidence="2 3" key="1">
    <citation type="journal article" date="2017" name="Curr. Biol.">
        <title>Genome architecture and evolution of a unichromosomal asexual nematode.</title>
        <authorList>
            <person name="Fradin H."/>
            <person name="Zegar C."/>
            <person name="Gutwein M."/>
            <person name="Lucas J."/>
            <person name="Kovtun M."/>
            <person name="Corcoran D."/>
            <person name="Baugh L.R."/>
            <person name="Kiontke K."/>
            <person name="Gunsalus K."/>
            <person name="Fitch D.H."/>
            <person name="Piano F."/>
        </authorList>
    </citation>
    <scope>NUCLEOTIDE SEQUENCE [LARGE SCALE GENOMIC DNA]</scope>
    <source>
        <strain evidence="2">PF1309</strain>
    </source>
</reference>
<evidence type="ECO:0000313" key="3">
    <source>
        <dbReference type="Proteomes" id="UP000218231"/>
    </source>
</evidence>
<evidence type="ECO:0000313" key="2">
    <source>
        <dbReference type="EMBL" id="PAV73962.1"/>
    </source>
</evidence>
<organism evidence="2 3">
    <name type="scientific">Diploscapter pachys</name>
    <dbReference type="NCBI Taxonomy" id="2018661"/>
    <lineage>
        <taxon>Eukaryota</taxon>
        <taxon>Metazoa</taxon>
        <taxon>Ecdysozoa</taxon>
        <taxon>Nematoda</taxon>
        <taxon>Chromadorea</taxon>
        <taxon>Rhabditida</taxon>
        <taxon>Rhabditina</taxon>
        <taxon>Rhabditomorpha</taxon>
        <taxon>Rhabditoidea</taxon>
        <taxon>Rhabditidae</taxon>
        <taxon>Diploscapter</taxon>
    </lineage>
</organism>
<gene>
    <name evidence="2" type="ORF">WR25_24161</name>
</gene>
<name>A0A2A2KJC4_9BILA</name>
<comment type="caution">
    <text evidence="2">The sequence shown here is derived from an EMBL/GenBank/DDBJ whole genome shotgun (WGS) entry which is preliminary data.</text>
</comment>
<feature type="region of interest" description="Disordered" evidence="1">
    <location>
        <begin position="72"/>
        <end position="103"/>
    </location>
</feature>
<protein>
    <submittedName>
        <fullName evidence="2">Uncharacterized protein</fullName>
    </submittedName>
</protein>
<proteinExistence type="predicted"/>
<feature type="compositionally biased region" description="Polar residues" evidence="1">
    <location>
        <begin position="127"/>
        <end position="137"/>
    </location>
</feature>
<evidence type="ECO:0000256" key="1">
    <source>
        <dbReference type="SAM" id="MobiDB-lite"/>
    </source>
</evidence>
<sequence>MISASCTKPTFSYKCIAGAQRALVSRYSVSAPNSAARAIIARNRNSPALRPRASGRTPILVNSKRRSPVFCNAHAPTTPSPSAATKRISPPGAMMRARGCSSTSRSVGSSVNIVSIHCALMSWNAGARSSENGSTVSIGARRSSDASSSPRSSLASRASNGRAPSPHTSATAASTRGQTVAADCASTACACSLSKSRDAAGHRRLAEAQRLGHRTDGHRPFAVQRREQRIMAGLERQPGLFDHAGDVRLHPFAQSPHAAA</sequence>
<feature type="region of interest" description="Disordered" evidence="1">
    <location>
        <begin position="127"/>
        <end position="176"/>
    </location>
</feature>
<keyword evidence="3" id="KW-1185">Reference proteome</keyword>